<dbReference type="AlphaFoldDB" id="A0A834IBW9"/>
<dbReference type="Proteomes" id="UP000625711">
    <property type="component" value="Unassembled WGS sequence"/>
</dbReference>
<dbReference type="EMBL" id="JAACXV010006827">
    <property type="protein sequence ID" value="KAF7276426.1"/>
    <property type="molecule type" value="Genomic_DNA"/>
</dbReference>
<reference evidence="2" key="1">
    <citation type="submission" date="2020-08" db="EMBL/GenBank/DDBJ databases">
        <title>Genome sequencing and assembly of the red palm weevil Rhynchophorus ferrugineus.</title>
        <authorList>
            <person name="Dias G.B."/>
            <person name="Bergman C.M."/>
            <person name="Manee M."/>
        </authorList>
    </citation>
    <scope>NUCLEOTIDE SEQUENCE</scope>
    <source>
        <strain evidence="2">AA-2017</strain>
        <tissue evidence="2">Whole larva</tissue>
    </source>
</reference>
<comment type="caution">
    <text evidence="2">The sequence shown here is derived from an EMBL/GenBank/DDBJ whole genome shotgun (WGS) entry which is preliminary data.</text>
</comment>
<gene>
    <name evidence="2" type="ORF">GWI33_010335</name>
</gene>
<evidence type="ECO:0000313" key="3">
    <source>
        <dbReference type="Proteomes" id="UP000625711"/>
    </source>
</evidence>
<accession>A0A834IBW9</accession>
<evidence type="ECO:0000256" key="1">
    <source>
        <dbReference type="SAM" id="MobiDB-lite"/>
    </source>
</evidence>
<evidence type="ECO:0000313" key="2">
    <source>
        <dbReference type="EMBL" id="KAF7276426.1"/>
    </source>
</evidence>
<proteinExistence type="predicted"/>
<sequence length="44" mass="5080">KAEPEPKPNKRPTFQKTQFGVTSNNLWITSRPEMQKATPLKPEQ</sequence>
<protein>
    <submittedName>
        <fullName evidence="2">Uncharacterized protein</fullName>
    </submittedName>
</protein>
<name>A0A834IBW9_RHYFE</name>
<feature type="region of interest" description="Disordered" evidence="1">
    <location>
        <begin position="1"/>
        <end position="44"/>
    </location>
</feature>
<feature type="non-terminal residue" evidence="2">
    <location>
        <position position="1"/>
    </location>
</feature>
<feature type="compositionally biased region" description="Polar residues" evidence="1">
    <location>
        <begin position="12"/>
        <end position="28"/>
    </location>
</feature>
<keyword evidence="3" id="KW-1185">Reference proteome</keyword>
<organism evidence="2 3">
    <name type="scientific">Rhynchophorus ferrugineus</name>
    <name type="common">Red palm weevil</name>
    <name type="synonym">Curculio ferrugineus</name>
    <dbReference type="NCBI Taxonomy" id="354439"/>
    <lineage>
        <taxon>Eukaryota</taxon>
        <taxon>Metazoa</taxon>
        <taxon>Ecdysozoa</taxon>
        <taxon>Arthropoda</taxon>
        <taxon>Hexapoda</taxon>
        <taxon>Insecta</taxon>
        <taxon>Pterygota</taxon>
        <taxon>Neoptera</taxon>
        <taxon>Endopterygota</taxon>
        <taxon>Coleoptera</taxon>
        <taxon>Polyphaga</taxon>
        <taxon>Cucujiformia</taxon>
        <taxon>Curculionidae</taxon>
        <taxon>Dryophthorinae</taxon>
        <taxon>Rhynchophorus</taxon>
    </lineage>
</organism>